<dbReference type="EnsemblBacteria" id="AAR39214">
    <property type="protein sequence ID" value="AAR39214"/>
    <property type="gene ID" value="NEQ365"/>
</dbReference>
<feature type="compositionally biased region" description="Basic and acidic residues" evidence="2">
    <location>
        <begin position="124"/>
        <end position="144"/>
    </location>
</feature>
<proteinExistence type="predicted"/>
<dbReference type="EMBL" id="AE017199">
    <property type="protein sequence ID" value="AAR39214.1"/>
    <property type="molecule type" value="Genomic_DNA"/>
</dbReference>
<protein>
    <submittedName>
        <fullName evidence="3">NEQ365</fullName>
    </submittedName>
</protein>
<dbReference type="HOGENOM" id="CLU_707161_0_0_2"/>
<reference evidence="3 4" key="1">
    <citation type="journal article" date="2003" name="Proc. Natl. Acad. Sci. U.S.A.">
        <title>The genome of Nanoarchaeum equitans: insights into early archaeal evolution and derived parasitism.</title>
        <authorList>
            <person name="Waters E."/>
            <person name="Hohn M.J."/>
            <person name="Ahel I."/>
            <person name="Graham D.E."/>
            <person name="Adams M.D."/>
            <person name="Barnstead M."/>
            <person name="Beeson K.Y."/>
            <person name="Bibbs L."/>
            <person name="Bolanos R."/>
            <person name="Keller M."/>
            <person name="Kretz K."/>
            <person name="Lin X."/>
            <person name="Mathur E."/>
            <person name="Ni J."/>
            <person name="Podar M."/>
            <person name="Richardson T."/>
            <person name="Sutton G.G."/>
            <person name="Simon M."/>
            <person name="Soll D."/>
            <person name="Stetter K.O."/>
            <person name="Short J.M."/>
            <person name="Noordewier M."/>
        </authorList>
    </citation>
    <scope>NUCLEOTIDE SEQUENCE [LARGE SCALE GENOMIC DNA]</scope>
    <source>
        <strain evidence="3 4">Kin4-M</strain>
    </source>
</reference>
<dbReference type="KEGG" id="neq:NEQ365"/>
<keyword evidence="1" id="KW-0175">Coiled coil</keyword>
<name>Q74MC8_NANEQ</name>
<gene>
    <name evidence="3" type="ordered locus">NEQ365</name>
</gene>
<sequence>MKKLFWVLAIPLALSAVQLKGELKGDNNKIEGNAEINVTIPIPKKPKIYCIQVYKPVKCELELPNGEKIEKVFGNDCIAKTYASQHNAKIIKCEPMLEKLEDNNEEEIEELKKEEHEMEEESEKENKEKENEMKEREENKGEGKVHIENPEDLAKVIDVEHFVNMIKKRLKMLEKLVKEYHGQYLDPTFFSLKAQIEKLSLINEKLAQELLKKWEELYKEYSSYKNRPKAIEAKASLEISMELKQILDKPPEEIKEYAKTKIEEARKKIKEIKEKVLKSKDEAMKDLVSLAKDVLLARTLELHANIKIEITDANLQAELELKVVNLIAKIEKAQSLGEILKLIREYKQLKKAFEEAKEKQKQMLKQLLKELENLTNENAEVKGEAEVNTQ</sequence>
<dbReference type="BioCyc" id="NEQU228908:GJB6-391-MONOMER"/>
<dbReference type="Proteomes" id="UP000000578">
    <property type="component" value="Chromosome"/>
</dbReference>
<evidence type="ECO:0000256" key="2">
    <source>
        <dbReference type="SAM" id="MobiDB-lite"/>
    </source>
</evidence>
<evidence type="ECO:0000256" key="1">
    <source>
        <dbReference type="SAM" id="Coils"/>
    </source>
</evidence>
<organism evidence="3 4">
    <name type="scientific">Nanoarchaeum equitans (strain Kin4-M)</name>
    <dbReference type="NCBI Taxonomy" id="228908"/>
    <lineage>
        <taxon>Archaea</taxon>
        <taxon>Nanobdellota</taxon>
        <taxon>Candidatus Nanoarchaeia</taxon>
        <taxon>Nanoarchaeales</taxon>
        <taxon>Nanoarchaeaceae</taxon>
        <taxon>Nanoarchaeum</taxon>
    </lineage>
</organism>
<evidence type="ECO:0000313" key="3">
    <source>
        <dbReference type="EMBL" id="AAR39214.1"/>
    </source>
</evidence>
<dbReference type="AlphaFoldDB" id="Q74MC8"/>
<evidence type="ECO:0000313" key="4">
    <source>
        <dbReference type="Proteomes" id="UP000000578"/>
    </source>
</evidence>
<dbReference type="STRING" id="228908.NEQ365"/>
<feature type="coiled-coil region" evidence="1">
    <location>
        <begin position="255"/>
        <end position="282"/>
    </location>
</feature>
<feature type="coiled-coil region" evidence="1">
    <location>
        <begin position="316"/>
        <end position="384"/>
    </location>
</feature>
<feature type="region of interest" description="Disordered" evidence="2">
    <location>
        <begin position="103"/>
        <end position="144"/>
    </location>
</feature>
<keyword evidence="4" id="KW-1185">Reference proteome</keyword>
<accession>Q74MC8</accession>